<keyword evidence="1" id="KW-0479">Metal-binding</keyword>
<feature type="domain" description="C2H2-type" evidence="9">
    <location>
        <begin position="603"/>
        <end position="631"/>
    </location>
</feature>
<protein>
    <recommendedName>
        <fullName evidence="13">Zinc finger protein</fullName>
    </recommendedName>
</protein>
<evidence type="ECO:0000256" key="3">
    <source>
        <dbReference type="ARBA" id="ARBA00022771"/>
    </source>
</evidence>
<evidence type="ECO:0000256" key="8">
    <source>
        <dbReference type="SAM" id="MobiDB-lite"/>
    </source>
</evidence>
<evidence type="ECO:0000256" key="4">
    <source>
        <dbReference type="ARBA" id="ARBA00022833"/>
    </source>
</evidence>
<evidence type="ECO:0000259" key="9">
    <source>
        <dbReference type="PROSITE" id="PS50157"/>
    </source>
</evidence>
<dbReference type="Proteomes" id="UP000823941">
    <property type="component" value="Chromosome 25"/>
</dbReference>
<dbReference type="PROSITE" id="PS00028">
    <property type="entry name" value="ZINC_FINGER_C2H2_1"/>
    <property type="match status" value="10"/>
</dbReference>
<dbReference type="SUPFAM" id="SSF57667">
    <property type="entry name" value="beta-beta-alpha zinc fingers"/>
    <property type="match status" value="4"/>
</dbReference>
<name>A0ABQ7PZ67_PLUXY</name>
<evidence type="ECO:0000256" key="2">
    <source>
        <dbReference type="ARBA" id="ARBA00022737"/>
    </source>
</evidence>
<evidence type="ECO:0000313" key="12">
    <source>
        <dbReference type="Proteomes" id="UP000823941"/>
    </source>
</evidence>
<dbReference type="EMBL" id="JAHIBW010000025">
    <property type="protein sequence ID" value="KAG7298171.1"/>
    <property type="molecule type" value="Genomic_DNA"/>
</dbReference>
<dbReference type="InterPro" id="IPR006612">
    <property type="entry name" value="THAP_Znf"/>
</dbReference>
<keyword evidence="5 7" id="KW-0238">DNA-binding</keyword>
<feature type="domain" description="C2H2-type" evidence="9">
    <location>
        <begin position="787"/>
        <end position="814"/>
    </location>
</feature>
<dbReference type="SMART" id="SM00692">
    <property type="entry name" value="DM3"/>
    <property type="match status" value="1"/>
</dbReference>
<dbReference type="PROSITE" id="PS50157">
    <property type="entry name" value="ZINC_FINGER_C2H2_2"/>
    <property type="match status" value="10"/>
</dbReference>
<feature type="domain" description="C2H2-type" evidence="9">
    <location>
        <begin position="418"/>
        <end position="446"/>
    </location>
</feature>
<evidence type="ECO:0000256" key="6">
    <source>
        <dbReference type="PROSITE-ProRule" id="PRU00042"/>
    </source>
</evidence>
<dbReference type="SMART" id="SM00980">
    <property type="entry name" value="THAP"/>
    <property type="match status" value="1"/>
</dbReference>
<evidence type="ECO:0000259" key="10">
    <source>
        <dbReference type="PROSITE" id="PS50950"/>
    </source>
</evidence>
<evidence type="ECO:0000313" key="11">
    <source>
        <dbReference type="EMBL" id="KAG7298171.1"/>
    </source>
</evidence>
<keyword evidence="4" id="KW-0862">Zinc</keyword>
<dbReference type="InterPro" id="IPR012934">
    <property type="entry name" value="Znf_AD"/>
</dbReference>
<dbReference type="PROSITE" id="PS50950">
    <property type="entry name" value="ZF_THAP"/>
    <property type="match status" value="1"/>
</dbReference>
<feature type="domain" description="C2H2-type" evidence="9">
    <location>
        <begin position="661"/>
        <end position="688"/>
    </location>
</feature>
<organism evidence="11 12">
    <name type="scientific">Plutella xylostella</name>
    <name type="common">Diamondback moth</name>
    <name type="synonym">Plutella maculipennis</name>
    <dbReference type="NCBI Taxonomy" id="51655"/>
    <lineage>
        <taxon>Eukaryota</taxon>
        <taxon>Metazoa</taxon>
        <taxon>Ecdysozoa</taxon>
        <taxon>Arthropoda</taxon>
        <taxon>Hexapoda</taxon>
        <taxon>Insecta</taxon>
        <taxon>Pterygota</taxon>
        <taxon>Neoptera</taxon>
        <taxon>Endopterygota</taxon>
        <taxon>Lepidoptera</taxon>
        <taxon>Glossata</taxon>
        <taxon>Ditrysia</taxon>
        <taxon>Yponomeutoidea</taxon>
        <taxon>Plutellidae</taxon>
        <taxon>Plutella</taxon>
    </lineage>
</organism>
<comment type="caution">
    <text evidence="11">The sequence shown here is derived from an EMBL/GenBank/DDBJ whole genome shotgun (WGS) entry which is preliminary data.</text>
</comment>
<proteinExistence type="predicted"/>
<accession>A0ABQ7PZ67</accession>
<feature type="domain" description="C2H2-type" evidence="9">
    <location>
        <begin position="535"/>
        <end position="562"/>
    </location>
</feature>
<feature type="domain" description="THAP-type" evidence="10">
    <location>
        <begin position="1"/>
        <end position="77"/>
    </location>
</feature>
<dbReference type="Gene3D" id="3.30.160.60">
    <property type="entry name" value="Classic Zinc Finger"/>
    <property type="match status" value="4"/>
</dbReference>
<feature type="region of interest" description="Disordered" evidence="8">
    <location>
        <begin position="825"/>
        <end position="846"/>
    </location>
</feature>
<feature type="domain" description="C2H2-type" evidence="9">
    <location>
        <begin position="632"/>
        <end position="660"/>
    </location>
</feature>
<dbReference type="SMART" id="SM00868">
    <property type="entry name" value="zf-AD"/>
    <property type="match status" value="1"/>
</dbReference>
<feature type="compositionally biased region" description="Basic residues" evidence="8">
    <location>
        <begin position="833"/>
        <end position="846"/>
    </location>
</feature>
<reference evidence="11 12" key="1">
    <citation type="submission" date="2021-06" db="EMBL/GenBank/DDBJ databases">
        <title>A haploid diamondback moth (Plutella xylostella L.) genome assembly resolves 31 chromosomes and identifies a diamide resistance mutation.</title>
        <authorList>
            <person name="Ward C.M."/>
            <person name="Perry K.D."/>
            <person name="Baker G."/>
            <person name="Powis K."/>
            <person name="Heckel D.G."/>
            <person name="Baxter S.W."/>
        </authorList>
    </citation>
    <scope>NUCLEOTIDE SEQUENCE [LARGE SCALE GENOMIC DNA]</scope>
    <source>
        <strain evidence="11 12">LV</strain>
        <tissue evidence="11">Single pupa</tissue>
    </source>
</reference>
<keyword evidence="3 6" id="KW-0863">Zinc-finger</keyword>
<feature type="domain" description="C2H2-type" evidence="9">
    <location>
        <begin position="506"/>
        <end position="534"/>
    </location>
</feature>
<dbReference type="InterPro" id="IPR013087">
    <property type="entry name" value="Znf_C2H2_type"/>
</dbReference>
<dbReference type="Pfam" id="PF00096">
    <property type="entry name" value="zf-C2H2"/>
    <property type="match status" value="3"/>
</dbReference>
<dbReference type="SMART" id="SM00355">
    <property type="entry name" value="ZnF_C2H2"/>
    <property type="match status" value="11"/>
</dbReference>
<feature type="domain" description="C2H2-type" evidence="9">
    <location>
        <begin position="729"/>
        <end position="757"/>
    </location>
</feature>
<dbReference type="PANTHER" id="PTHR24379:SF121">
    <property type="entry name" value="C2H2-TYPE DOMAIN-CONTAINING PROTEIN"/>
    <property type="match status" value="1"/>
</dbReference>
<evidence type="ECO:0000256" key="5">
    <source>
        <dbReference type="ARBA" id="ARBA00023125"/>
    </source>
</evidence>
<sequence>MPKPCVFGCATNDPTRHSFPNPRILPQQFKAWVDITGDYGMSSEDIFKKKKVCGVHFTERDRNRCNRLNKLAIPSLHLNGFHGKFTIPTSATVTQEPEIDTLYVAGPKSGQPKILDHNYCSENIEEDETNAAVDTDAVPCDGRPEDDHDEVAGQGDEVIKSHHQDFDHDHGEGVSDEVINPEITDEENVEVLQYAAEEAGACADPLCEEPEEEEKPDIDKLNTKIEQLFAENMSKVSRVEDLEQCCHLCLSREGSLAPLLGSGLEHKLMDLFSMEVRAGDVPAQACGDCAARVSSAHSLQRTVRAATRHLARLLQGTMDSRVGDGVELCSVAAETKDPSSEPVTADNQGVTMQRTEEYKSNIETEVEEHWPEPLNTEDQDVLMEDVQDTLQKSDKLSDDEYSLPDLPFEFDNKSREKHVCPLCEESFKNLKFLVKHKREKHGVEERHVCRFCGKIVKYRIDKHERAHFNHNKVHKKHRCEMCGAEFGILGHWRRHLQRMHNGQQLPVCHACVRAFDTRELYYDHLKEIHGDNYPYKCSLCPRVYKDLEVFNRHMKRHYKNKIKTIRPPPLAPTDPVAQIIAAVSQDIHSDSQNKDQECSNNNYKCEMCGAGFAQKLYWKRHIQRKHNGQRLPVCRECALAFDTRELYFDHLKEVHGDTTPFRCSMCPRGFQEKLKLDRHIIKHNKSMIKSVTVETETSDAVAQLIAAVSQDIDPDPQNNDLATRFKQRYRCEMCGAEFRVKGCWLRHINHKHNGQRRPACRECGRDFDTRELLFAHLKEHRGREPPYTCSLCPRVYQERARFDSHMMRHYGKTFKRSEAKPGVASAQTVASVSKKKKGGSQKKSVSRKKSVQLASSTFSAVVKIYPCARCKSTFISSDALNSYSFPFRDTNCTAEPWSVKCVTVNLRIWRA</sequence>
<keyword evidence="2" id="KW-0677">Repeat</keyword>
<evidence type="ECO:0008006" key="13">
    <source>
        <dbReference type="Google" id="ProtNLM"/>
    </source>
</evidence>
<dbReference type="InterPro" id="IPR036236">
    <property type="entry name" value="Znf_C2H2_sf"/>
</dbReference>
<evidence type="ECO:0000256" key="7">
    <source>
        <dbReference type="PROSITE-ProRule" id="PRU00309"/>
    </source>
</evidence>
<gene>
    <name evidence="11" type="ORF">JYU34_018951</name>
</gene>
<evidence type="ECO:0000256" key="1">
    <source>
        <dbReference type="ARBA" id="ARBA00022723"/>
    </source>
</evidence>
<keyword evidence="12" id="KW-1185">Reference proteome</keyword>
<feature type="domain" description="C2H2-type" evidence="9">
    <location>
        <begin position="758"/>
        <end position="785"/>
    </location>
</feature>
<dbReference type="PANTHER" id="PTHR24379">
    <property type="entry name" value="KRAB AND ZINC FINGER DOMAIN-CONTAINING"/>
    <property type="match status" value="1"/>
</dbReference>
<feature type="domain" description="C2H2-type" evidence="9">
    <location>
        <begin position="477"/>
        <end position="505"/>
    </location>
</feature>